<keyword evidence="17" id="KW-1185">Reference proteome</keyword>
<dbReference type="Proteomes" id="UP001515480">
    <property type="component" value="Unassembled WGS sequence"/>
</dbReference>
<dbReference type="SUPFAM" id="SSF54631">
    <property type="entry name" value="CBS-domain pair"/>
    <property type="match status" value="1"/>
</dbReference>
<proteinExistence type="inferred from homology"/>
<keyword evidence="9 12" id="KW-0472">Membrane</keyword>
<dbReference type="SUPFAM" id="SSF81340">
    <property type="entry name" value="Clc chloride channel"/>
    <property type="match status" value="1"/>
</dbReference>
<dbReference type="Pfam" id="PF00571">
    <property type="entry name" value="CBS"/>
    <property type="match status" value="1"/>
</dbReference>
<evidence type="ECO:0000256" key="11">
    <source>
        <dbReference type="PROSITE-ProRule" id="PRU00703"/>
    </source>
</evidence>
<feature type="transmembrane region" description="Helical" evidence="12">
    <location>
        <begin position="68"/>
        <end position="94"/>
    </location>
</feature>
<keyword evidence="3 12" id="KW-0812">Transmembrane</keyword>
<feature type="region of interest" description="Disordered" evidence="13">
    <location>
        <begin position="651"/>
        <end position="677"/>
    </location>
</feature>
<evidence type="ECO:0000313" key="16">
    <source>
        <dbReference type="EMBL" id="KAL1515832.1"/>
    </source>
</evidence>
<keyword evidence="6 12" id="KW-1133">Transmembrane helix</keyword>
<evidence type="ECO:0000259" key="14">
    <source>
        <dbReference type="PROSITE" id="PS51164"/>
    </source>
</evidence>
<feature type="transmembrane region" description="Helical" evidence="12">
    <location>
        <begin position="578"/>
        <end position="599"/>
    </location>
</feature>
<dbReference type="InterPro" id="IPR046342">
    <property type="entry name" value="CBS_dom_sf"/>
</dbReference>
<feature type="transmembrane region" description="Helical" evidence="12">
    <location>
        <begin position="36"/>
        <end position="56"/>
    </location>
</feature>
<evidence type="ECO:0000256" key="8">
    <source>
        <dbReference type="ARBA" id="ARBA00023122"/>
    </source>
</evidence>
<dbReference type="PRINTS" id="PR00762">
    <property type="entry name" value="CLCHANNEL"/>
</dbReference>
<feature type="transmembrane region" description="Helical" evidence="12">
    <location>
        <begin position="298"/>
        <end position="317"/>
    </location>
</feature>
<dbReference type="GO" id="GO:0005254">
    <property type="term" value="F:chloride channel activity"/>
    <property type="evidence" value="ECO:0007669"/>
    <property type="project" value="UniProtKB-UniRule"/>
</dbReference>
<evidence type="ECO:0000256" key="13">
    <source>
        <dbReference type="SAM" id="MobiDB-lite"/>
    </source>
</evidence>
<dbReference type="InterPro" id="IPR000254">
    <property type="entry name" value="CBD"/>
</dbReference>
<feature type="transmembrane region" description="Helical" evidence="12">
    <location>
        <begin position="552"/>
        <end position="572"/>
    </location>
</feature>
<dbReference type="SMART" id="SM00116">
    <property type="entry name" value="CBS"/>
    <property type="match status" value="1"/>
</dbReference>
<evidence type="ECO:0000256" key="5">
    <source>
        <dbReference type="ARBA" id="ARBA00022737"/>
    </source>
</evidence>
<keyword evidence="2 12" id="KW-0813">Transport</keyword>
<dbReference type="Gene3D" id="3.10.580.10">
    <property type="entry name" value="CBS-domain"/>
    <property type="match status" value="1"/>
</dbReference>
<dbReference type="PANTHER" id="PTHR11689:SF136">
    <property type="entry name" value="H(+)_CL(-) EXCHANGE TRANSPORTER 7"/>
    <property type="match status" value="1"/>
</dbReference>
<dbReference type="InterPro" id="IPR014743">
    <property type="entry name" value="Cl-channel_core"/>
</dbReference>
<name>A0AB34J937_PRYPA</name>
<dbReference type="InterPro" id="IPR035971">
    <property type="entry name" value="CBD_sf"/>
</dbReference>
<comment type="caution">
    <text evidence="12">Lacks conserved residue(s) required for the propagation of feature annotation.</text>
</comment>
<evidence type="ECO:0000256" key="2">
    <source>
        <dbReference type="ARBA" id="ARBA00022448"/>
    </source>
</evidence>
<dbReference type="Gene3D" id="1.10.3080.10">
    <property type="entry name" value="Clc chloride channel"/>
    <property type="match status" value="2"/>
</dbReference>
<sequence length="935" mass="99486">MAAVNSMDFLPVDSRRSRRLAKRGLTTDADSPICEVATVTAVGLLGLVVALVVQALRFAISVTESFKLLLVLHAVHTLPAQLAAYAAAGVVLVVPSVLITRRVNHVKGSGLPLLIAYLNGCKLHTFTSTRVLAAKFVATVLACTSGLCCGPEGPIIHMGACIGKQALRVLYHLQHLPPKSIFKSLGNLDRDEDKGIFVAIGAGAGVAAAFNAPLSGTLFVVEEAASHFSLTLLWRAFSAAMVATWATHLLRTLWEPLNDLLPLKGEEGHHNDEKSFHVVFEQGVGNLCNFDDNQLPNVIAIAALVGTCGAFFNLLILRIQQWRKRFASHAIAALLDAVVVVLLTCTTAILLSHSFPCRDLTIASLEFGYQRGAVSGAGGGKHCARSYEQCGGETWHGATCCIGEDTGDVRCVEVSQFYSQCLPTEDGGGTSRCINDRCLSDSMSSQILEWEWESSLPWNDTSCEMWCDTDTCLFRNLTGASVDVLSQDFCPDGKYNAAASLLLQPVEEVAQALFFRGASHALPATALLLCAVYWFVFSALAATLLMPVGLMVPMMVIGGALGRLLGVLLWYGSEQDPGLYALVGATAFMAGSGQIRLFLTTVMLEVTGNLLLAPYLAATAIVAVGCGRLVSPHGLYHSMIHAAGLPYLPPGRYHAPPPPSPDPSDGSPPHRRSRATSIARDGWRGACEWVCGRVCVPLYERLWAPHSLEVAEVGRVMAAPPHALPLAMLKADAMPRVRGSPHNAFPVVDDAGRPRGLLLKAEAELEEYDELTPVATIMDGAPCIVHRRWPLVRAHRLFASLGLRHLLVVDECDGRLVGIVTRHDLQEHAHGHAGGKAHAEPKLEGAAAAWMERDGEAAGEAWGAALPGERSGAGEGSSRATAGESETLSIAYRCNCEVAHAASAEGAKDETPAEPAVGAGLSEPLLHQASAPLSV</sequence>
<evidence type="ECO:0000259" key="15">
    <source>
        <dbReference type="PROSITE" id="PS51371"/>
    </source>
</evidence>
<keyword evidence="5" id="KW-0677">Repeat</keyword>
<dbReference type="PANTHER" id="PTHR11689">
    <property type="entry name" value="CHLORIDE CHANNEL PROTEIN CLC FAMILY MEMBER"/>
    <property type="match status" value="1"/>
</dbReference>
<dbReference type="GO" id="GO:0030248">
    <property type="term" value="F:cellulose binding"/>
    <property type="evidence" value="ECO:0007669"/>
    <property type="project" value="InterPro"/>
</dbReference>
<evidence type="ECO:0000256" key="6">
    <source>
        <dbReference type="ARBA" id="ARBA00022989"/>
    </source>
</evidence>
<dbReference type="SMART" id="SM00236">
    <property type="entry name" value="fCBD"/>
    <property type="match status" value="1"/>
</dbReference>
<dbReference type="InterPro" id="IPR051280">
    <property type="entry name" value="Cl-channel/antiporter"/>
</dbReference>
<dbReference type="AlphaFoldDB" id="A0AB34J937"/>
<dbReference type="PROSITE" id="PS51164">
    <property type="entry name" value="CBM1_2"/>
    <property type="match status" value="1"/>
</dbReference>
<feature type="domain" description="CBM1" evidence="14">
    <location>
        <begin position="382"/>
        <end position="422"/>
    </location>
</feature>
<protein>
    <recommendedName>
        <fullName evidence="12">Chloride channel protein</fullName>
    </recommendedName>
</protein>
<evidence type="ECO:0000313" key="17">
    <source>
        <dbReference type="Proteomes" id="UP001515480"/>
    </source>
</evidence>
<dbReference type="GO" id="GO:0005975">
    <property type="term" value="P:carbohydrate metabolic process"/>
    <property type="evidence" value="ECO:0007669"/>
    <property type="project" value="InterPro"/>
</dbReference>
<dbReference type="GO" id="GO:0016020">
    <property type="term" value="C:membrane"/>
    <property type="evidence" value="ECO:0007669"/>
    <property type="project" value="UniProtKB-SubCell"/>
</dbReference>
<accession>A0AB34J937</accession>
<keyword evidence="8 11" id="KW-0129">CBS domain</keyword>
<organism evidence="16 17">
    <name type="scientific">Prymnesium parvum</name>
    <name type="common">Toxic golden alga</name>
    <dbReference type="NCBI Taxonomy" id="97485"/>
    <lineage>
        <taxon>Eukaryota</taxon>
        <taxon>Haptista</taxon>
        <taxon>Haptophyta</taxon>
        <taxon>Prymnesiophyceae</taxon>
        <taxon>Prymnesiales</taxon>
        <taxon>Prymnesiaceae</taxon>
        <taxon>Prymnesium</taxon>
    </lineage>
</organism>
<dbReference type="SUPFAM" id="SSF57180">
    <property type="entry name" value="Cellulose-binding domain"/>
    <property type="match status" value="1"/>
</dbReference>
<dbReference type="InterPro" id="IPR001807">
    <property type="entry name" value="ClC"/>
</dbReference>
<feature type="domain" description="CBS" evidence="15">
    <location>
        <begin position="778"/>
        <end position="840"/>
    </location>
</feature>
<dbReference type="InterPro" id="IPR000644">
    <property type="entry name" value="CBS_dom"/>
</dbReference>
<evidence type="ECO:0000256" key="4">
    <source>
        <dbReference type="ARBA" id="ARBA00022729"/>
    </source>
</evidence>
<keyword evidence="10 12" id="KW-0868">Chloride</keyword>
<feature type="transmembrane region" description="Helical" evidence="12">
    <location>
        <begin position="329"/>
        <end position="351"/>
    </location>
</feature>
<evidence type="ECO:0000256" key="3">
    <source>
        <dbReference type="ARBA" id="ARBA00022692"/>
    </source>
</evidence>
<reference evidence="16 17" key="1">
    <citation type="journal article" date="2024" name="Science">
        <title>Giant polyketide synthase enzymes in the biosynthesis of giant marine polyether toxins.</title>
        <authorList>
            <person name="Fallon T.R."/>
            <person name="Shende V.V."/>
            <person name="Wierzbicki I.H."/>
            <person name="Pendleton A.L."/>
            <person name="Watervoot N.F."/>
            <person name="Auber R.P."/>
            <person name="Gonzalez D.J."/>
            <person name="Wisecaver J.H."/>
            <person name="Moore B.S."/>
        </authorList>
    </citation>
    <scope>NUCLEOTIDE SEQUENCE [LARGE SCALE GENOMIC DNA]</scope>
    <source>
        <strain evidence="16 17">12B1</strain>
    </source>
</reference>
<feature type="transmembrane region" description="Helical" evidence="12">
    <location>
        <begin position="196"/>
        <end position="220"/>
    </location>
</feature>
<evidence type="ECO:0000256" key="10">
    <source>
        <dbReference type="ARBA" id="ARBA00023214"/>
    </source>
</evidence>
<comment type="caution">
    <text evidence="16">The sequence shown here is derived from an EMBL/GenBank/DDBJ whole genome shotgun (WGS) entry which is preliminary data.</text>
</comment>
<feature type="transmembrane region" description="Helical" evidence="12">
    <location>
        <begin position="521"/>
        <end position="545"/>
    </location>
</feature>
<feature type="transmembrane region" description="Helical" evidence="12">
    <location>
        <begin position="611"/>
        <end position="630"/>
    </location>
</feature>
<keyword evidence="4" id="KW-0732">Signal</keyword>
<dbReference type="PROSITE" id="PS51371">
    <property type="entry name" value="CBS"/>
    <property type="match status" value="1"/>
</dbReference>
<feature type="region of interest" description="Disordered" evidence="13">
    <location>
        <begin position="904"/>
        <end position="935"/>
    </location>
</feature>
<evidence type="ECO:0000256" key="1">
    <source>
        <dbReference type="ARBA" id="ARBA00004141"/>
    </source>
</evidence>
<keyword evidence="7 12" id="KW-0406">Ion transport</keyword>
<dbReference type="Pfam" id="PF00654">
    <property type="entry name" value="Voltage_CLC"/>
    <property type="match status" value="1"/>
</dbReference>
<comment type="similarity">
    <text evidence="12">Belongs to the chloride channel (TC 2.A.49) family.</text>
</comment>
<evidence type="ECO:0000256" key="12">
    <source>
        <dbReference type="RuleBase" id="RU361221"/>
    </source>
</evidence>
<evidence type="ECO:0000256" key="7">
    <source>
        <dbReference type="ARBA" id="ARBA00023065"/>
    </source>
</evidence>
<evidence type="ECO:0000256" key="9">
    <source>
        <dbReference type="ARBA" id="ARBA00023136"/>
    </source>
</evidence>
<dbReference type="EMBL" id="JBGBPQ010000011">
    <property type="protein sequence ID" value="KAL1515832.1"/>
    <property type="molecule type" value="Genomic_DNA"/>
</dbReference>
<dbReference type="GO" id="GO:0005576">
    <property type="term" value="C:extracellular region"/>
    <property type="evidence" value="ECO:0007669"/>
    <property type="project" value="InterPro"/>
</dbReference>
<gene>
    <name evidence="16" type="ORF">AB1Y20_002448</name>
</gene>
<comment type="subcellular location">
    <subcellularLocation>
        <location evidence="1 12">Membrane</location>
        <topology evidence="1 12">Multi-pass membrane protein</topology>
    </subcellularLocation>
</comment>